<evidence type="ECO:0000256" key="6">
    <source>
        <dbReference type="ARBA" id="ARBA00023136"/>
    </source>
</evidence>
<feature type="transmembrane region" description="Helical" evidence="7">
    <location>
        <begin position="80"/>
        <end position="100"/>
    </location>
</feature>
<dbReference type="AlphaFoldDB" id="A0AB94IVX6"/>
<name>A0AB94IVX6_9BACT</name>
<evidence type="ECO:0000256" key="5">
    <source>
        <dbReference type="ARBA" id="ARBA00022989"/>
    </source>
</evidence>
<evidence type="ECO:0000259" key="8">
    <source>
        <dbReference type="Pfam" id="PF02308"/>
    </source>
</evidence>
<reference evidence="9 10" key="2">
    <citation type="submission" date="2010-03" db="EMBL/GenBank/DDBJ databases">
        <authorList>
            <person name="Pajon A."/>
        </authorList>
    </citation>
    <scope>NUCLEOTIDE SEQUENCE [LARGE SCALE GENOMIC DNA]</scope>
    <source>
        <strain evidence="9 10">SGP1</strain>
    </source>
</reference>
<gene>
    <name evidence="9" type="ORF">SY1_04960</name>
</gene>
<dbReference type="RefSeq" id="WP_015556063.1">
    <property type="nucleotide sequence ID" value="NC_021038.1"/>
</dbReference>
<dbReference type="InterPro" id="IPR049177">
    <property type="entry name" value="MgtC_SapB_SrpB_YhiD_N"/>
</dbReference>
<dbReference type="InterPro" id="IPR003416">
    <property type="entry name" value="MgtC/SapB/SrpB/YhiD_fam"/>
</dbReference>
<protein>
    <submittedName>
        <fullName evidence="9">Uncharacterized membrane protein</fullName>
    </submittedName>
</protein>
<evidence type="ECO:0000256" key="7">
    <source>
        <dbReference type="SAM" id="Phobius"/>
    </source>
</evidence>
<reference evidence="10" key="1">
    <citation type="submission" date="2010-03" db="EMBL/GenBank/DDBJ databases">
        <title>The genome sequence of Synergistetes sp. SGP1.</title>
        <authorList>
            <consortium name="metaHIT consortium -- http://www.metahit.eu/"/>
            <person name="Pajon A."/>
            <person name="Turner K."/>
            <person name="Parkhill J."/>
            <person name="Wade W."/>
            <person name="Vartoukian S."/>
        </authorList>
    </citation>
    <scope>NUCLEOTIDE SEQUENCE [LARGE SCALE GENOMIC DNA]</scope>
    <source>
        <strain evidence="10">SGP1</strain>
    </source>
</reference>
<dbReference type="PANTHER" id="PTHR33778:SF1">
    <property type="entry name" value="MAGNESIUM TRANSPORTER YHID-RELATED"/>
    <property type="match status" value="1"/>
</dbReference>
<evidence type="ECO:0000256" key="2">
    <source>
        <dbReference type="ARBA" id="ARBA00009298"/>
    </source>
</evidence>
<keyword evidence="3" id="KW-1003">Cell membrane</keyword>
<keyword evidence="5 7" id="KW-1133">Transmembrane helix</keyword>
<dbReference type="Pfam" id="PF02308">
    <property type="entry name" value="MgtC"/>
    <property type="match status" value="1"/>
</dbReference>
<dbReference type="GO" id="GO:0005886">
    <property type="term" value="C:plasma membrane"/>
    <property type="evidence" value="ECO:0007669"/>
    <property type="project" value="UniProtKB-SubCell"/>
</dbReference>
<keyword evidence="10" id="KW-1185">Reference proteome</keyword>
<dbReference type="EMBL" id="FP929056">
    <property type="protein sequence ID" value="CBL27916.1"/>
    <property type="molecule type" value="Genomic_DNA"/>
</dbReference>
<evidence type="ECO:0000256" key="3">
    <source>
        <dbReference type="ARBA" id="ARBA00022475"/>
    </source>
</evidence>
<accession>A0AB94IVX6</accession>
<evidence type="ECO:0000313" key="9">
    <source>
        <dbReference type="EMBL" id="CBL27916.1"/>
    </source>
</evidence>
<dbReference type="KEGG" id="sbr:SY1_04960"/>
<keyword evidence="6 7" id="KW-0472">Membrane</keyword>
<comment type="subcellular location">
    <subcellularLocation>
        <location evidence="1">Cell membrane</location>
        <topology evidence="1">Multi-pass membrane protein</topology>
    </subcellularLocation>
</comment>
<sequence length="242" mass="26368">MNAQINGLTASILGGWTAELNVRSVMLRILMSVVLAAIIGCERSSKRHSAGLRTFILVSLTSTTAMLTDLYLCQSAPERFPFISAAAVVGAAMISVNAILFSSRSQIKGLTTAAALWSCGLVGMALGAGLYTVALISFLALFSSLALFPPIETYMKDKSNHFEIHLELKSKGNLQYFVTTVRRLGIRIEDIESNPAYLNSGLSVYTVSLTINSAELKKYKKHSEIIEALRSLEYISHIEEIN</sequence>
<comment type="similarity">
    <text evidence="2">Belongs to the MgtC/SapB family.</text>
</comment>
<proteinExistence type="inferred from homology"/>
<feature type="domain" description="MgtC/SapB/SrpB/YhiD N-terminal" evidence="8">
    <location>
        <begin position="29"/>
        <end position="153"/>
    </location>
</feature>
<evidence type="ECO:0000256" key="1">
    <source>
        <dbReference type="ARBA" id="ARBA00004651"/>
    </source>
</evidence>
<organism evidence="9 10">
    <name type="scientific">Fretibacterium fastidiosum</name>
    <dbReference type="NCBI Taxonomy" id="651822"/>
    <lineage>
        <taxon>Bacteria</taxon>
        <taxon>Thermotogati</taxon>
        <taxon>Synergistota</taxon>
        <taxon>Synergistia</taxon>
        <taxon>Synergistales</taxon>
        <taxon>Aminobacteriaceae</taxon>
        <taxon>Fretibacterium</taxon>
    </lineage>
</organism>
<dbReference type="Proteomes" id="UP000008957">
    <property type="component" value="Chromosome"/>
</dbReference>
<feature type="transmembrane region" description="Helical" evidence="7">
    <location>
        <begin position="50"/>
        <end position="68"/>
    </location>
</feature>
<keyword evidence="4 7" id="KW-0812">Transmembrane</keyword>
<dbReference type="PRINTS" id="PR01837">
    <property type="entry name" value="MGTCSAPBPROT"/>
</dbReference>
<evidence type="ECO:0000313" key="10">
    <source>
        <dbReference type="Proteomes" id="UP000008957"/>
    </source>
</evidence>
<evidence type="ECO:0000256" key="4">
    <source>
        <dbReference type="ARBA" id="ARBA00022692"/>
    </source>
</evidence>
<dbReference type="PANTHER" id="PTHR33778">
    <property type="entry name" value="PROTEIN MGTC"/>
    <property type="match status" value="1"/>
</dbReference>